<organism evidence="1 2">
    <name type="scientific">Pluteus cervinus</name>
    <dbReference type="NCBI Taxonomy" id="181527"/>
    <lineage>
        <taxon>Eukaryota</taxon>
        <taxon>Fungi</taxon>
        <taxon>Dikarya</taxon>
        <taxon>Basidiomycota</taxon>
        <taxon>Agaricomycotina</taxon>
        <taxon>Agaricomycetes</taxon>
        <taxon>Agaricomycetidae</taxon>
        <taxon>Agaricales</taxon>
        <taxon>Pluteineae</taxon>
        <taxon>Pluteaceae</taxon>
        <taxon>Pluteus</taxon>
    </lineage>
</organism>
<accession>A0ACD3BHQ5</accession>
<dbReference type="EMBL" id="ML208259">
    <property type="protein sequence ID" value="TFK77299.1"/>
    <property type="molecule type" value="Genomic_DNA"/>
</dbReference>
<evidence type="ECO:0000313" key="2">
    <source>
        <dbReference type="Proteomes" id="UP000308600"/>
    </source>
</evidence>
<proteinExistence type="predicted"/>
<sequence>MSDTKPTPKLTKKQKKALAFRERKGKGKDNQSRSNGMDMEIHDVPAMEDEDSISVSGVEVQVAFMGGKTKNHSEDQVGRNTKRDGDTSKTKDGMVEKSSKKKRKLDGEGESTQQTSEAEPKPKKARRGDDEDVSAVQLESDEQRVVAKGKERFILFVGNLKYTTSADAISAHFGICDPPPSVRLLTPKQNPESARKTNKSKGCAFLEFTHRNALQQGLKLHHTELDGRIINVELTAGGGGKGENRLKKVQERNKALVTQRTTRSQKEGDEQPPKPVKAAQRYSSTSGVGQKPVEPKTWTVGDVDEAKSKRAKKREKKVKPWGTGVNAIPVG</sequence>
<evidence type="ECO:0000313" key="1">
    <source>
        <dbReference type="EMBL" id="TFK77299.1"/>
    </source>
</evidence>
<name>A0ACD3BHQ5_9AGAR</name>
<keyword evidence="2" id="KW-1185">Reference proteome</keyword>
<reference evidence="1 2" key="1">
    <citation type="journal article" date="2019" name="Nat. Ecol. Evol.">
        <title>Megaphylogeny resolves global patterns of mushroom evolution.</title>
        <authorList>
            <person name="Varga T."/>
            <person name="Krizsan K."/>
            <person name="Foldi C."/>
            <person name="Dima B."/>
            <person name="Sanchez-Garcia M."/>
            <person name="Sanchez-Ramirez S."/>
            <person name="Szollosi G.J."/>
            <person name="Szarkandi J.G."/>
            <person name="Papp V."/>
            <person name="Albert L."/>
            <person name="Andreopoulos W."/>
            <person name="Angelini C."/>
            <person name="Antonin V."/>
            <person name="Barry K.W."/>
            <person name="Bougher N.L."/>
            <person name="Buchanan P."/>
            <person name="Buyck B."/>
            <person name="Bense V."/>
            <person name="Catcheside P."/>
            <person name="Chovatia M."/>
            <person name="Cooper J."/>
            <person name="Damon W."/>
            <person name="Desjardin D."/>
            <person name="Finy P."/>
            <person name="Geml J."/>
            <person name="Haridas S."/>
            <person name="Hughes K."/>
            <person name="Justo A."/>
            <person name="Karasinski D."/>
            <person name="Kautmanova I."/>
            <person name="Kiss B."/>
            <person name="Kocsube S."/>
            <person name="Kotiranta H."/>
            <person name="LaButti K.M."/>
            <person name="Lechner B.E."/>
            <person name="Liimatainen K."/>
            <person name="Lipzen A."/>
            <person name="Lukacs Z."/>
            <person name="Mihaltcheva S."/>
            <person name="Morgado L.N."/>
            <person name="Niskanen T."/>
            <person name="Noordeloos M.E."/>
            <person name="Ohm R.A."/>
            <person name="Ortiz-Santana B."/>
            <person name="Ovrebo C."/>
            <person name="Racz N."/>
            <person name="Riley R."/>
            <person name="Savchenko A."/>
            <person name="Shiryaev A."/>
            <person name="Soop K."/>
            <person name="Spirin V."/>
            <person name="Szebenyi C."/>
            <person name="Tomsovsky M."/>
            <person name="Tulloss R.E."/>
            <person name="Uehling J."/>
            <person name="Grigoriev I.V."/>
            <person name="Vagvolgyi C."/>
            <person name="Papp T."/>
            <person name="Martin F.M."/>
            <person name="Miettinen O."/>
            <person name="Hibbett D.S."/>
            <person name="Nagy L.G."/>
        </authorList>
    </citation>
    <scope>NUCLEOTIDE SEQUENCE [LARGE SCALE GENOMIC DNA]</scope>
    <source>
        <strain evidence="1 2">NL-1719</strain>
    </source>
</reference>
<dbReference type="Proteomes" id="UP000308600">
    <property type="component" value="Unassembled WGS sequence"/>
</dbReference>
<gene>
    <name evidence="1" type="ORF">BDN72DRAFT_884840</name>
</gene>
<protein>
    <submittedName>
        <fullName evidence="1">Uncharacterized protein</fullName>
    </submittedName>
</protein>